<dbReference type="Proteomes" id="UP000004931">
    <property type="component" value="Unassembled WGS sequence"/>
</dbReference>
<dbReference type="Gene3D" id="3.40.190.10">
    <property type="entry name" value="Periplasmic binding protein-like II"/>
    <property type="match status" value="2"/>
</dbReference>
<feature type="chain" id="PRO_5027145508" description="Phosphate-binding protein" evidence="4">
    <location>
        <begin position="30"/>
        <end position="330"/>
    </location>
</feature>
<evidence type="ECO:0000313" key="7">
    <source>
        <dbReference type="Proteomes" id="UP000004931"/>
    </source>
</evidence>
<comment type="subcellular location">
    <subcellularLocation>
        <location evidence="4">Periplasm</location>
    </subcellularLocation>
    <subcellularLocation>
        <location evidence="4">Secreted</location>
    </subcellularLocation>
</comment>
<evidence type="ECO:0000256" key="1">
    <source>
        <dbReference type="ARBA" id="ARBA00008725"/>
    </source>
</evidence>
<dbReference type="NCBIfam" id="TIGR02136">
    <property type="entry name" value="ptsS_2"/>
    <property type="match status" value="1"/>
</dbReference>
<gene>
    <name evidence="6" type="ORF">GP2143_07859</name>
</gene>
<evidence type="ECO:0000259" key="5">
    <source>
        <dbReference type="Pfam" id="PF12849"/>
    </source>
</evidence>
<keyword evidence="2 4" id="KW-0813">Transport</keyword>
<dbReference type="SUPFAM" id="SSF53850">
    <property type="entry name" value="Periplasmic binding protein-like II"/>
    <property type="match status" value="1"/>
</dbReference>
<dbReference type="STRING" id="247633.GP2143_07859"/>
<dbReference type="GO" id="GO:0042597">
    <property type="term" value="C:periplasmic space"/>
    <property type="evidence" value="ECO:0007669"/>
    <property type="project" value="UniProtKB-SubCell"/>
</dbReference>
<feature type="signal peptide" evidence="4">
    <location>
        <begin position="1"/>
        <end position="29"/>
    </location>
</feature>
<evidence type="ECO:0000256" key="4">
    <source>
        <dbReference type="RuleBase" id="RU367119"/>
    </source>
</evidence>
<reference evidence="6 7" key="1">
    <citation type="journal article" date="2010" name="J. Bacteriol.">
        <title>Genome sequence of the oligotrophic marine Gammaproteobacterium HTCC2143, isolated from the Oregon Coast.</title>
        <authorList>
            <person name="Oh H.M."/>
            <person name="Kang I."/>
            <person name="Ferriera S."/>
            <person name="Giovannoni S.J."/>
            <person name="Cho J.C."/>
        </authorList>
    </citation>
    <scope>NUCLEOTIDE SEQUENCE [LARGE SCALE GENOMIC DNA]</scope>
    <source>
        <strain evidence="6 7">HTCC2143</strain>
    </source>
</reference>
<dbReference type="InterPro" id="IPR024370">
    <property type="entry name" value="PBP_domain"/>
</dbReference>
<dbReference type="EMBL" id="AAVT01000003">
    <property type="protein sequence ID" value="EAW31448.1"/>
    <property type="molecule type" value="Genomic_DNA"/>
</dbReference>
<organism evidence="6 7">
    <name type="scientific">marine gamma proteobacterium HTCC2143</name>
    <dbReference type="NCBI Taxonomy" id="247633"/>
    <lineage>
        <taxon>Bacteria</taxon>
        <taxon>Pseudomonadati</taxon>
        <taxon>Pseudomonadota</taxon>
        <taxon>Gammaproteobacteria</taxon>
        <taxon>Cellvibrionales</taxon>
        <taxon>Spongiibacteraceae</taxon>
        <taxon>BD1-7 clade</taxon>
    </lineage>
</organism>
<protein>
    <recommendedName>
        <fullName evidence="4">Phosphate-binding protein</fullName>
    </recommendedName>
</protein>
<evidence type="ECO:0000313" key="6">
    <source>
        <dbReference type="EMBL" id="EAW31448.1"/>
    </source>
</evidence>
<dbReference type="GO" id="GO:0007155">
    <property type="term" value="P:cell adhesion"/>
    <property type="evidence" value="ECO:0007669"/>
    <property type="project" value="UniProtKB-UniRule"/>
</dbReference>
<dbReference type="GO" id="GO:0006817">
    <property type="term" value="P:phosphate ion transport"/>
    <property type="evidence" value="ECO:0007669"/>
    <property type="project" value="UniProtKB-UniRule"/>
</dbReference>
<comment type="caution">
    <text evidence="6">The sequence shown here is derived from an EMBL/GenBank/DDBJ whole genome shotgun (WGS) entry which is preliminary data.</text>
</comment>
<sequence>MKLKNHLKNTAMAITVAGLTLVNTAAANAAAKVDPGLPDYQKTTGVSGNLSSVGSDTLANLMTLWAEGFKRFYPNVNIQIQAAGSSTAPPALTEGTSNIGPMSRRMKDKELASFEAKYGYKPTAVPVAIDALAVYVHKDNPIAGMSIQDIDAVFSSTRKCRGNVNVDTWGKAGLSGSWTNRDIQIFGRNSVSGTYGYFKKKGLCKGDFKNTVNEQPGSASVVQSVATSINGIGYSGIGYKTSSVRAVPLSKKPGGLFVAATSDNAVTGEYPLSRYLYVYVNKAPNQPLSPLDREFIKSVLSKAGQEVVVKDGYIPLPAKVVARQYSLLGL</sequence>
<dbReference type="AlphaFoldDB" id="A0YCC9"/>
<dbReference type="Pfam" id="PF12849">
    <property type="entry name" value="PBP_like_2"/>
    <property type="match status" value="1"/>
</dbReference>
<keyword evidence="7" id="KW-1185">Reference proteome</keyword>
<dbReference type="GO" id="GO:0005576">
    <property type="term" value="C:extracellular region"/>
    <property type="evidence" value="ECO:0007669"/>
    <property type="project" value="UniProtKB-SubCell"/>
</dbReference>
<evidence type="ECO:0000256" key="2">
    <source>
        <dbReference type="ARBA" id="ARBA00022448"/>
    </source>
</evidence>
<dbReference type="InterPro" id="IPR050811">
    <property type="entry name" value="Phosphate_ABC_transporter"/>
</dbReference>
<feature type="domain" description="PBP" evidence="5">
    <location>
        <begin position="44"/>
        <end position="301"/>
    </location>
</feature>
<accession>A0YCC9</accession>
<dbReference type="CDD" id="cd13653">
    <property type="entry name" value="PBP2_phosphate_like_1"/>
    <property type="match status" value="1"/>
</dbReference>
<dbReference type="PANTHER" id="PTHR30570:SF6">
    <property type="entry name" value="PHOSPHATE-BINDING PROTEIN PSTS"/>
    <property type="match status" value="1"/>
</dbReference>
<dbReference type="eggNOG" id="COG0226">
    <property type="taxonomic scope" value="Bacteria"/>
</dbReference>
<dbReference type="InterPro" id="IPR011862">
    <property type="entry name" value="Phos-bd"/>
</dbReference>
<keyword evidence="4" id="KW-0592">Phosphate transport</keyword>
<proteinExistence type="inferred from homology"/>
<keyword evidence="4" id="KW-0964">Secreted</keyword>
<dbReference type="GO" id="GO:0042301">
    <property type="term" value="F:phosphate ion binding"/>
    <property type="evidence" value="ECO:0007669"/>
    <property type="project" value="UniProtKB-UniRule"/>
</dbReference>
<dbReference type="PANTHER" id="PTHR30570">
    <property type="entry name" value="PERIPLASMIC PHOSPHATE BINDING COMPONENT OF PHOSPHATE ABC TRANSPORTER"/>
    <property type="match status" value="1"/>
</dbReference>
<keyword evidence="4" id="KW-0574">Periplasm</keyword>
<comment type="function">
    <text evidence="4">Involved in the system for phosphate transport across the cytoplasmic membrane.</text>
</comment>
<keyword evidence="3 4" id="KW-0732">Signal</keyword>
<evidence type="ECO:0000256" key="3">
    <source>
        <dbReference type="ARBA" id="ARBA00022729"/>
    </source>
</evidence>
<comment type="similarity">
    <text evidence="1 4">Belongs to the PstS family.</text>
</comment>
<name>A0YCC9_9GAMM</name>